<proteinExistence type="inferred from homology"/>
<dbReference type="PANTHER" id="PTHR10772:SF63">
    <property type="entry name" value="20 KDA CHAPERONIN, CHLOROPLASTIC"/>
    <property type="match status" value="1"/>
</dbReference>
<comment type="subcellular location">
    <subcellularLocation>
        <location evidence="3">Cytoplasm</location>
    </subcellularLocation>
</comment>
<dbReference type="NCBIfam" id="NF001531">
    <property type="entry name" value="PRK00364.2-2"/>
    <property type="match status" value="1"/>
</dbReference>
<accession>A0A1G2U7S4</accession>
<sequence length="105" mass="11971">MKKNSKEQKIVPLLDRILVKPIREDDVKSKAGIIIPESISKEKPEKGKVIAVGEGKWNEDGDHRVKISVKVGDVVLFTKYSPDEIKIDDEEYFILREENILAVIK</sequence>
<comment type="function">
    <text evidence="3 4">Together with the chaperonin GroEL, plays an essential role in assisting protein folding. The GroEL-GroES system forms a nano-cage that allows encapsulation of the non-native substrate proteins and provides a physical environment optimized to promote and accelerate protein folding. GroES binds to the apical surface of the GroEL ring, thereby capping the opening of the GroEL channel.</text>
</comment>
<dbReference type="InterPro" id="IPR011032">
    <property type="entry name" value="GroES-like_sf"/>
</dbReference>
<gene>
    <name evidence="3" type="primary">groES</name>
    <name evidence="3" type="synonym">groS</name>
    <name evidence="5" type="ORF">A3A26_03545</name>
</gene>
<dbReference type="PANTHER" id="PTHR10772">
    <property type="entry name" value="10 KDA HEAT SHOCK PROTEIN"/>
    <property type="match status" value="1"/>
</dbReference>
<dbReference type="SMART" id="SM00883">
    <property type="entry name" value="Cpn10"/>
    <property type="match status" value="1"/>
</dbReference>
<comment type="subunit">
    <text evidence="3">Heptamer of 7 subunits arranged in a ring. Interacts with the chaperonin GroEL.</text>
</comment>
<dbReference type="EMBL" id="MHWG01000016">
    <property type="protein sequence ID" value="OHB05524.1"/>
    <property type="molecule type" value="Genomic_DNA"/>
</dbReference>
<dbReference type="Proteomes" id="UP000177068">
    <property type="component" value="Unassembled WGS sequence"/>
</dbReference>
<comment type="similarity">
    <text evidence="1 3 4">Belongs to the GroES chaperonin family.</text>
</comment>
<evidence type="ECO:0000313" key="6">
    <source>
        <dbReference type="Proteomes" id="UP000177068"/>
    </source>
</evidence>
<organism evidence="5 6">
    <name type="scientific">Candidatus Zambryskibacteria bacterium RIFCSPLOWO2_01_FULL_47_14</name>
    <dbReference type="NCBI Taxonomy" id="1802763"/>
    <lineage>
        <taxon>Bacteria</taxon>
        <taxon>Candidatus Zambryskiibacteriota</taxon>
    </lineage>
</organism>
<name>A0A1G2U7S4_9BACT</name>
<evidence type="ECO:0000313" key="5">
    <source>
        <dbReference type="EMBL" id="OHB05524.1"/>
    </source>
</evidence>
<dbReference type="FunFam" id="2.30.33.40:FF:000001">
    <property type="entry name" value="10 kDa chaperonin"/>
    <property type="match status" value="1"/>
</dbReference>
<dbReference type="NCBIfam" id="NF001533">
    <property type="entry name" value="PRK00364.2-4"/>
    <property type="match status" value="1"/>
</dbReference>
<evidence type="ECO:0000256" key="2">
    <source>
        <dbReference type="ARBA" id="ARBA00023186"/>
    </source>
</evidence>
<dbReference type="AlphaFoldDB" id="A0A1G2U7S4"/>
<dbReference type="CDD" id="cd00320">
    <property type="entry name" value="cpn10"/>
    <property type="match status" value="1"/>
</dbReference>
<dbReference type="InterPro" id="IPR037124">
    <property type="entry name" value="Chaperonin_GroES_sf"/>
</dbReference>
<evidence type="ECO:0000256" key="4">
    <source>
        <dbReference type="RuleBase" id="RU000535"/>
    </source>
</evidence>
<dbReference type="GO" id="GO:0051082">
    <property type="term" value="F:unfolded protein binding"/>
    <property type="evidence" value="ECO:0007669"/>
    <property type="project" value="TreeGrafter"/>
</dbReference>
<protein>
    <recommendedName>
        <fullName evidence="3">Co-chaperonin GroES</fullName>
    </recommendedName>
    <alternativeName>
        <fullName evidence="3">10 kDa chaperonin</fullName>
    </alternativeName>
    <alternativeName>
        <fullName evidence="3">Chaperonin-10</fullName>
        <shortName evidence="3">Cpn10</shortName>
    </alternativeName>
</protein>
<evidence type="ECO:0000256" key="3">
    <source>
        <dbReference type="HAMAP-Rule" id="MF_00580"/>
    </source>
</evidence>
<reference evidence="5 6" key="1">
    <citation type="journal article" date="2016" name="Nat. Commun.">
        <title>Thousands of microbial genomes shed light on interconnected biogeochemical processes in an aquifer system.</title>
        <authorList>
            <person name="Anantharaman K."/>
            <person name="Brown C.T."/>
            <person name="Hug L.A."/>
            <person name="Sharon I."/>
            <person name="Castelle C.J."/>
            <person name="Probst A.J."/>
            <person name="Thomas B.C."/>
            <person name="Singh A."/>
            <person name="Wilkins M.J."/>
            <person name="Karaoz U."/>
            <person name="Brodie E.L."/>
            <person name="Williams K.H."/>
            <person name="Hubbard S.S."/>
            <person name="Banfield J.F."/>
        </authorList>
    </citation>
    <scope>NUCLEOTIDE SEQUENCE [LARGE SCALE GENOMIC DNA]</scope>
</reference>
<dbReference type="GO" id="GO:0005524">
    <property type="term" value="F:ATP binding"/>
    <property type="evidence" value="ECO:0007669"/>
    <property type="project" value="InterPro"/>
</dbReference>
<comment type="caution">
    <text evidence="5">The sequence shown here is derived from an EMBL/GenBank/DDBJ whole genome shotgun (WGS) entry which is preliminary data.</text>
</comment>
<dbReference type="InterPro" id="IPR020818">
    <property type="entry name" value="Chaperonin_GroES"/>
</dbReference>
<keyword evidence="3" id="KW-0963">Cytoplasm</keyword>
<dbReference type="GO" id="GO:0051087">
    <property type="term" value="F:protein-folding chaperone binding"/>
    <property type="evidence" value="ECO:0007669"/>
    <property type="project" value="TreeGrafter"/>
</dbReference>
<dbReference type="Pfam" id="PF00166">
    <property type="entry name" value="Cpn10"/>
    <property type="match status" value="1"/>
</dbReference>
<dbReference type="GO" id="GO:0046872">
    <property type="term" value="F:metal ion binding"/>
    <property type="evidence" value="ECO:0007669"/>
    <property type="project" value="TreeGrafter"/>
</dbReference>
<dbReference type="Gene3D" id="2.30.33.40">
    <property type="entry name" value="GroES chaperonin"/>
    <property type="match status" value="1"/>
</dbReference>
<evidence type="ECO:0000256" key="1">
    <source>
        <dbReference type="ARBA" id="ARBA00006975"/>
    </source>
</evidence>
<dbReference type="PRINTS" id="PR00297">
    <property type="entry name" value="CHAPERONIN10"/>
</dbReference>
<dbReference type="GO" id="GO:0005737">
    <property type="term" value="C:cytoplasm"/>
    <property type="evidence" value="ECO:0007669"/>
    <property type="project" value="UniProtKB-SubCell"/>
</dbReference>
<keyword evidence="2 3" id="KW-0143">Chaperone</keyword>
<dbReference type="SUPFAM" id="SSF50129">
    <property type="entry name" value="GroES-like"/>
    <property type="match status" value="1"/>
</dbReference>
<dbReference type="HAMAP" id="MF_00580">
    <property type="entry name" value="CH10"/>
    <property type="match status" value="1"/>
</dbReference>
<dbReference type="GO" id="GO:0044183">
    <property type="term" value="F:protein folding chaperone"/>
    <property type="evidence" value="ECO:0007669"/>
    <property type="project" value="InterPro"/>
</dbReference>